<feature type="region of interest" description="Disordered" evidence="1">
    <location>
        <begin position="1"/>
        <end position="39"/>
    </location>
</feature>
<organism evidence="2 3">
    <name type="scientific">Zasmidium cellare</name>
    <name type="common">Wine cellar mold</name>
    <name type="synonym">Racodium cellare</name>
    <dbReference type="NCBI Taxonomy" id="395010"/>
    <lineage>
        <taxon>Eukaryota</taxon>
        <taxon>Fungi</taxon>
        <taxon>Dikarya</taxon>
        <taxon>Ascomycota</taxon>
        <taxon>Pezizomycotina</taxon>
        <taxon>Dothideomycetes</taxon>
        <taxon>Dothideomycetidae</taxon>
        <taxon>Mycosphaerellales</taxon>
        <taxon>Mycosphaerellaceae</taxon>
        <taxon>Zasmidium</taxon>
    </lineage>
</organism>
<dbReference type="EMBL" id="JAXOVC010000006">
    <property type="protein sequence ID" value="KAK4500764.1"/>
    <property type="molecule type" value="Genomic_DNA"/>
</dbReference>
<dbReference type="Proteomes" id="UP001305779">
    <property type="component" value="Unassembled WGS sequence"/>
</dbReference>
<keyword evidence="3" id="KW-1185">Reference proteome</keyword>
<comment type="caution">
    <text evidence="2">The sequence shown here is derived from an EMBL/GenBank/DDBJ whole genome shotgun (WGS) entry which is preliminary data.</text>
</comment>
<name>A0ABR0EGY1_ZASCE</name>
<proteinExistence type="predicted"/>
<reference evidence="2 3" key="1">
    <citation type="journal article" date="2023" name="G3 (Bethesda)">
        <title>A chromosome-level genome assembly of Zasmidium syzygii isolated from banana leaves.</title>
        <authorList>
            <person name="van Westerhoven A.C."/>
            <person name="Mehrabi R."/>
            <person name="Talebi R."/>
            <person name="Steentjes M.B.F."/>
            <person name="Corcolon B."/>
            <person name="Chong P.A."/>
            <person name="Kema G.H.J."/>
            <person name="Seidl M.F."/>
        </authorList>
    </citation>
    <scope>NUCLEOTIDE SEQUENCE [LARGE SCALE GENOMIC DNA]</scope>
    <source>
        <strain evidence="2 3">P124</strain>
    </source>
</reference>
<gene>
    <name evidence="2" type="ORF">PRZ48_008954</name>
</gene>
<evidence type="ECO:0000313" key="3">
    <source>
        <dbReference type="Proteomes" id="UP001305779"/>
    </source>
</evidence>
<protein>
    <submittedName>
        <fullName evidence="2">Uncharacterized protein</fullName>
    </submittedName>
</protein>
<sequence length="60" mass="6565">MPLRTINSGAPPFSRAPTPIPAHPASRQVTPEDGTHAQQEDTYIKAFMNTNGIKGTTPWY</sequence>
<evidence type="ECO:0000256" key="1">
    <source>
        <dbReference type="SAM" id="MobiDB-lite"/>
    </source>
</evidence>
<evidence type="ECO:0000313" key="2">
    <source>
        <dbReference type="EMBL" id="KAK4500764.1"/>
    </source>
</evidence>
<accession>A0ABR0EGY1</accession>